<name>A0A517P2F3_9BACT</name>
<protein>
    <submittedName>
        <fullName evidence="1">WbqC-like protein family protein</fullName>
    </submittedName>
</protein>
<proteinExistence type="predicted"/>
<dbReference type="Pfam" id="PF08889">
    <property type="entry name" value="WbqC"/>
    <property type="match status" value="1"/>
</dbReference>
<accession>A0A517P2F3</accession>
<dbReference type="InterPro" id="IPR014985">
    <property type="entry name" value="WbqC"/>
</dbReference>
<evidence type="ECO:0000313" key="1">
    <source>
        <dbReference type="EMBL" id="QDT13555.1"/>
    </source>
</evidence>
<dbReference type="EMBL" id="CP036526">
    <property type="protein sequence ID" value="QDT13555.1"/>
    <property type="molecule type" value="Genomic_DNA"/>
</dbReference>
<gene>
    <name evidence="1" type="ORF">K239x_55750</name>
</gene>
<evidence type="ECO:0000313" key="2">
    <source>
        <dbReference type="Proteomes" id="UP000319817"/>
    </source>
</evidence>
<dbReference type="Proteomes" id="UP000319817">
    <property type="component" value="Chromosome"/>
</dbReference>
<keyword evidence="2" id="KW-1185">Reference proteome</keyword>
<reference evidence="1 2" key="1">
    <citation type="submission" date="2019-02" db="EMBL/GenBank/DDBJ databases">
        <title>Deep-cultivation of Planctomycetes and their phenomic and genomic characterization uncovers novel biology.</title>
        <authorList>
            <person name="Wiegand S."/>
            <person name="Jogler M."/>
            <person name="Boedeker C."/>
            <person name="Pinto D."/>
            <person name="Vollmers J."/>
            <person name="Rivas-Marin E."/>
            <person name="Kohn T."/>
            <person name="Peeters S.H."/>
            <person name="Heuer A."/>
            <person name="Rast P."/>
            <person name="Oberbeckmann S."/>
            <person name="Bunk B."/>
            <person name="Jeske O."/>
            <person name="Meyerdierks A."/>
            <person name="Storesund J.E."/>
            <person name="Kallscheuer N."/>
            <person name="Luecker S."/>
            <person name="Lage O.M."/>
            <person name="Pohl T."/>
            <person name="Merkel B.J."/>
            <person name="Hornburger P."/>
            <person name="Mueller R.-W."/>
            <person name="Bruemmer F."/>
            <person name="Labrenz M."/>
            <person name="Spormann A.M."/>
            <person name="Op den Camp H."/>
            <person name="Overmann J."/>
            <person name="Amann R."/>
            <person name="Jetten M.S.M."/>
            <person name="Mascher T."/>
            <person name="Medema M.H."/>
            <person name="Devos D.P."/>
            <person name="Kaster A.-K."/>
            <person name="Ovreas L."/>
            <person name="Rohde M."/>
            <person name="Galperin M.Y."/>
            <person name="Jogler C."/>
        </authorList>
    </citation>
    <scope>NUCLEOTIDE SEQUENCE [LARGE SCALE GENOMIC DNA]</scope>
    <source>
        <strain evidence="1 2">K23_9</strain>
    </source>
</reference>
<dbReference type="AlphaFoldDB" id="A0A517P2F3"/>
<organism evidence="1 2">
    <name type="scientific">Stieleria marina</name>
    <dbReference type="NCBI Taxonomy" id="1930275"/>
    <lineage>
        <taxon>Bacteria</taxon>
        <taxon>Pseudomonadati</taxon>
        <taxon>Planctomycetota</taxon>
        <taxon>Planctomycetia</taxon>
        <taxon>Pirellulales</taxon>
        <taxon>Pirellulaceae</taxon>
        <taxon>Stieleria</taxon>
    </lineage>
</organism>
<sequence length="239" mass="26910">MRVAIMQPYFLPYLGYFSLIASADRFVVFDPVQYIRRGWINRNRILKPGGSDSQYIAVPVAKHARTTLIRDIQISADTDWKSKIRAQVDHYRAHAPFYGPAREILDDCLRIDTNRIVELNVHCLRVVCDALKLNLDVVAFHDIQPPIETPQHAGQWALHIADRIGAGSYINPAGGRGIFKPNEFSEKGIKLQFMTNSLTPYSQHNGGNFIAGLSILDVLMFNSIDETRSKIVDDSVVTS</sequence>